<name>A0ABQ7J7X9_9APIC</name>
<feature type="compositionally biased region" description="Basic residues" evidence="9">
    <location>
        <begin position="321"/>
        <end position="330"/>
    </location>
</feature>
<dbReference type="PROSITE" id="PS51358">
    <property type="entry name" value="NOP"/>
    <property type="match status" value="1"/>
</dbReference>
<dbReference type="SMART" id="SM00931">
    <property type="entry name" value="NOSIC"/>
    <property type="match status" value="1"/>
</dbReference>
<dbReference type="InterPro" id="IPR019175">
    <property type="entry name" value="Prp31_C"/>
</dbReference>
<feature type="domain" description="Nop" evidence="10">
    <location>
        <begin position="185"/>
        <end position="303"/>
    </location>
</feature>
<dbReference type="Pfam" id="PF01798">
    <property type="entry name" value="Nop"/>
    <property type="match status" value="1"/>
</dbReference>
<evidence type="ECO:0000256" key="8">
    <source>
        <dbReference type="ARBA" id="ARBA00023274"/>
    </source>
</evidence>
<keyword evidence="4" id="KW-0747">Spliceosome</keyword>
<dbReference type="PANTHER" id="PTHR13904:SF0">
    <property type="entry name" value="U4_U6 SMALL NUCLEAR RIBONUCLEOPROTEIN PRP31"/>
    <property type="match status" value="1"/>
</dbReference>
<evidence type="ECO:0000313" key="11">
    <source>
        <dbReference type="EMBL" id="KAF8820102.1"/>
    </source>
</evidence>
<accession>A0ABQ7J7X9</accession>
<feature type="region of interest" description="Disordered" evidence="9">
    <location>
        <begin position="302"/>
        <end position="330"/>
    </location>
</feature>
<keyword evidence="5" id="KW-0694">RNA-binding</keyword>
<gene>
    <name evidence="11" type="ORF">IE077_003566</name>
</gene>
<proteinExistence type="inferred from homology"/>
<evidence type="ECO:0000259" key="10">
    <source>
        <dbReference type="PROSITE" id="PS51358"/>
    </source>
</evidence>
<dbReference type="Pfam" id="PF09785">
    <property type="entry name" value="Prp31_C"/>
    <property type="match status" value="1"/>
</dbReference>
<dbReference type="InterPro" id="IPR027105">
    <property type="entry name" value="Prp31"/>
</dbReference>
<dbReference type="Gene3D" id="1.10.287.4070">
    <property type="match status" value="1"/>
</dbReference>
<keyword evidence="8" id="KW-0687">Ribonucleoprotein</keyword>
<evidence type="ECO:0000256" key="4">
    <source>
        <dbReference type="ARBA" id="ARBA00022728"/>
    </source>
</evidence>
<dbReference type="InterPro" id="IPR012976">
    <property type="entry name" value="NOSIC"/>
</dbReference>
<comment type="similarity">
    <text evidence="2">Belongs to the PRP31 family.</text>
</comment>
<reference evidence="11 12" key="1">
    <citation type="journal article" date="2020" name="bioRxiv">
        <title>Metabolic contributions of an alphaproteobacterial endosymbiont in the apicomplexan Cardiosporidium cionae.</title>
        <authorList>
            <person name="Hunter E.S."/>
            <person name="Paight C.J."/>
            <person name="Lane C.E."/>
        </authorList>
    </citation>
    <scope>NUCLEOTIDE SEQUENCE [LARGE SCALE GENOMIC DNA]</scope>
    <source>
        <strain evidence="11">ESH_2018</strain>
    </source>
</reference>
<evidence type="ECO:0000256" key="3">
    <source>
        <dbReference type="ARBA" id="ARBA00022664"/>
    </source>
</evidence>
<comment type="subcellular location">
    <subcellularLocation>
        <location evidence="1">Nucleus</location>
    </subcellularLocation>
</comment>
<comment type="caution">
    <text evidence="11">The sequence shown here is derived from an EMBL/GenBank/DDBJ whole genome shotgun (WGS) entry which is preliminary data.</text>
</comment>
<dbReference type="SUPFAM" id="SSF89124">
    <property type="entry name" value="Nop domain"/>
    <property type="match status" value="1"/>
</dbReference>
<dbReference type="InterPro" id="IPR002687">
    <property type="entry name" value="Nop_dom"/>
</dbReference>
<evidence type="ECO:0000256" key="9">
    <source>
        <dbReference type="SAM" id="MobiDB-lite"/>
    </source>
</evidence>
<keyword evidence="7" id="KW-0539">Nucleus</keyword>
<dbReference type="InterPro" id="IPR036070">
    <property type="entry name" value="Nop_dom_sf"/>
</dbReference>
<keyword evidence="3" id="KW-0507">mRNA processing</keyword>
<dbReference type="Proteomes" id="UP000823046">
    <property type="component" value="Unassembled WGS sequence"/>
</dbReference>
<evidence type="ECO:0000256" key="2">
    <source>
        <dbReference type="ARBA" id="ARBA00005572"/>
    </source>
</evidence>
<organism evidence="11 12">
    <name type="scientific">Cardiosporidium cionae</name>
    <dbReference type="NCBI Taxonomy" id="476202"/>
    <lineage>
        <taxon>Eukaryota</taxon>
        <taxon>Sar</taxon>
        <taxon>Alveolata</taxon>
        <taxon>Apicomplexa</taxon>
        <taxon>Aconoidasida</taxon>
        <taxon>Nephromycida</taxon>
        <taxon>Cardiosporidium</taxon>
    </lineage>
</organism>
<dbReference type="Gene3D" id="1.10.246.90">
    <property type="entry name" value="Nop domain"/>
    <property type="match status" value="1"/>
</dbReference>
<dbReference type="PANTHER" id="PTHR13904">
    <property type="entry name" value="PRE-MRNA SPLICING FACTOR PRP31"/>
    <property type="match status" value="1"/>
</dbReference>
<dbReference type="InterPro" id="IPR042239">
    <property type="entry name" value="Nop_C"/>
</dbReference>
<sequence>MHLEELNVEEEEEIGELIEDDDFIINAIEEYEQMQSNALCIVSDLSRHKSFIDVLERVRKLKDVPVDQIDTSESADDEYDLIDQCNKFVINSDTEILNIHKFIRDIFSKRFPELESIVYSPLEFIAVVQRIQNETDLTHIDLSDLLPNTVIMAVTVAASMTTGSLLPPTELEKILLYLESRMNLLAPNLTSLLGSALAARLVTHAGGLLSLARMPAQNIMLIGSSKKLSLGFGTSQMKGNLGLICASEIVQNTPPALRNRAVRLISTKCSLAARVDSFKQYRNGEIGAAHREHIISMLIKLQEPPPAPQKKSLPVPDEKQKTRRGGKRLRRMKEKYGVTEIRKQANRMKFGLEAEDEPTLEIGKGLGMLGKSTGLGKVRLQVKPKKLHVAPKRRAVPQSSNHPASGMTSSLVFTPVQGIELCNPDAARLKSQKTNDTYFSNTGKFTKNVKTS</sequence>
<evidence type="ECO:0000313" key="12">
    <source>
        <dbReference type="Proteomes" id="UP000823046"/>
    </source>
</evidence>
<keyword evidence="6" id="KW-0508">mRNA splicing</keyword>
<dbReference type="EMBL" id="JADAQX010000480">
    <property type="protein sequence ID" value="KAF8820102.1"/>
    <property type="molecule type" value="Genomic_DNA"/>
</dbReference>
<keyword evidence="12" id="KW-1185">Reference proteome</keyword>
<evidence type="ECO:0000256" key="5">
    <source>
        <dbReference type="ARBA" id="ARBA00022884"/>
    </source>
</evidence>
<protein>
    <submittedName>
        <fullName evidence="11">SnoRna binding domain-containing protein</fullName>
    </submittedName>
</protein>
<evidence type="ECO:0000256" key="7">
    <source>
        <dbReference type="ARBA" id="ARBA00023242"/>
    </source>
</evidence>
<evidence type="ECO:0000256" key="1">
    <source>
        <dbReference type="ARBA" id="ARBA00004123"/>
    </source>
</evidence>
<evidence type="ECO:0000256" key="6">
    <source>
        <dbReference type="ARBA" id="ARBA00023187"/>
    </source>
</evidence>